<keyword evidence="3" id="KW-1185">Reference proteome</keyword>
<accession>A0ABR6BDI6</accession>
<name>A0ABR6BDI6_9PSEU</name>
<dbReference type="EMBL" id="JACJID010000002">
    <property type="protein sequence ID" value="MBA8924941.1"/>
    <property type="molecule type" value="Genomic_DNA"/>
</dbReference>
<feature type="compositionally biased region" description="Basic and acidic residues" evidence="1">
    <location>
        <begin position="98"/>
        <end position="108"/>
    </location>
</feature>
<gene>
    <name evidence="2" type="ORF">BC739_002140</name>
</gene>
<evidence type="ECO:0000313" key="2">
    <source>
        <dbReference type="EMBL" id="MBA8924941.1"/>
    </source>
</evidence>
<comment type="caution">
    <text evidence="2">The sequence shown here is derived from an EMBL/GenBank/DDBJ whole genome shotgun (WGS) entry which is preliminary data.</text>
</comment>
<dbReference type="RefSeq" id="WP_182837147.1">
    <property type="nucleotide sequence ID" value="NZ_BAAABQ010000010.1"/>
</dbReference>
<protein>
    <submittedName>
        <fullName evidence="2">Uncharacterized protein</fullName>
    </submittedName>
</protein>
<dbReference type="Proteomes" id="UP000517916">
    <property type="component" value="Unassembled WGS sequence"/>
</dbReference>
<proteinExistence type="predicted"/>
<sequence length="141" mass="15207">MPSTPVVVEQWLSLSRPALLEKVRQVVKRREVEVWAAVRGHSVLAAQVRGALSALKAEVRGTRDEGMWGMWIEQARQALGQTESAPASAPQPAAAAEEPAREAESKEEPEPEPEITLAPEQPSRPKAASTVPPVMFQAPGS</sequence>
<reference evidence="2 3" key="1">
    <citation type="submission" date="2020-08" db="EMBL/GenBank/DDBJ databases">
        <title>Genomic Encyclopedia of Archaeal and Bacterial Type Strains, Phase II (KMG-II): from individual species to whole genera.</title>
        <authorList>
            <person name="Goeker M."/>
        </authorList>
    </citation>
    <scope>NUCLEOTIDE SEQUENCE [LARGE SCALE GENOMIC DNA]</scope>
    <source>
        <strain evidence="2 3">DSM 43850</strain>
    </source>
</reference>
<feature type="region of interest" description="Disordered" evidence="1">
    <location>
        <begin position="78"/>
        <end position="141"/>
    </location>
</feature>
<organism evidence="2 3">
    <name type="scientific">Kutzneria viridogrisea</name>
    <dbReference type="NCBI Taxonomy" id="47990"/>
    <lineage>
        <taxon>Bacteria</taxon>
        <taxon>Bacillati</taxon>
        <taxon>Actinomycetota</taxon>
        <taxon>Actinomycetes</taxon>
        <taxon>Pseudonocardiales</taxon>
        <taxon>Pseudonocardiaceae</taxon>
        <taxon>Kutzneria</taxon>
    </lineage>
</organism>
<evidence type="ECO:0000256" key="1">
    <source>
        <dbReference type="SAM" id="MobiDB-lite"/>
    </source>
</evidence>
<feature type="compositionally biased region" description="Low complexity" evidence="1">
    <location>
        <begin position="83"/>
        <end position="97"/>
    </location>
</feature>
<evidence type="ECO:0000313" key="3">
    <source>
        <dbReference type="Proteomes" id="UP000517916"/>
    </source>
</evidence>